<accession>A0A5C8PVD1</accession>
<dbReference type="OrthoDB" id="505641at2"/>
<evidence type="ECO:0000313" key="3">
    <source>
        <dbReference type="Proteomes" id="UP000321638"/>
    </source>
</evidence>
<dbReference type="Proteomes" id="UP000321638">
    <property type="component" value="Unassembled WGS sequence"/>
</dbReference>
<dbReference type="Pfam" id="PF20254">
    <property type="entry name" value="DMFA2_C"/>
    <property type="match status" value="1"/>
</dbReference>
<name>A0A5C8PVD1_9HYPH</name>
<dbReference type="AlphaFoldDB" id="A0A5C8PVD1"/>
<sequence>MIALTGYTDRLSATAGERIAFKISSSGTEPCQARLVRIRSGDPNPDGPGMKLEDLSSRFTHSFASRLQRSYPGSYAVVERAAALSPLATITVVATIWPTLPDSGDQCILSRWDADAGIGIALLATPRGLALEIGRTAGAPLRLETGKPLRVRAWYRVWAVIDPATRSVRVGQRPLRAEALCDDSGEAWAPFDAGLAPDARRPVFIAAQQAAPARRYFNGKIEDPMILSAAPASPADLTLDPAKLPADTLAAWDFSRGIDGIDIEDVGPQRLHGVLVNLPARAMKASTWTGRDMRWSDTPRQYAAIHFHDDDLHDCGWQTDFSFTVPADLRSGVYGMQLSCGPHRDTIPFYVRPPRGKPSARIAYLAATFTYQVYFNFARGNLDEAMRQRMTAWNAAPSNPQDHPEFGLSTYNRHSDLSGVCYSSRLRPALTFRPGFMTFNDPRGSGLRHFPADTHLLDWLEAKGIEFDVITDEDLDDHGLELIKGYKVVVTGSHPEYHTPGTLDALQAYVDGGGRLVYLGGNGFYWRVARSPKLPGVLEIRRAGAAIRTWAAEPGEYHHALDGGYGGLWRHNGRPPQMLAGIGFSAQGLFEGSYYRRLPAADDPRVAWIMDGVGDEILGDFGLSGGGAAGFELDRTDRLLGTPYNAVVIAASEKHQDHFVAVPEDVLGLASTVPGVPAQQLIRADMTYFDAPNGGAVFATGSITFCGSLAHNGYDNNISRIVFNVLNRFGELGLAWK</sequence>
<evidence type="ECO:0000259" key="1">
    <source>
        <dbReference type="Pfam" id="PF20254"/>
    </source>
</evidence>
<dbReference type="InterPro" id="IPR013320">
    <property type="entry name" value="ConA-like_dom_sf"/>
</dbReference>
<comment type="caution">
    <text evidence="2">The sequence shown here is derived from an EMBL/GenBank/DDBJ whole genome shotgun (WGS) entry which is preliminary data.</text>
</comment>
<gene>
    <name evidence="2" type="ORF">FHP25_01765</name>
</gene>
<dbReference type="EMBL" id="VDUZ01000002">
    <property type="protein sequence ID" value="TXL81820.1"/>
    <property type="molecule type" value="Genomic_DNA"/>
</dbReference>
<proteinExistence type="predicted"/>
<dbReference type="RefSeq" id="WP_147845177.1">
    <property type="nucleotide sequence ID" value="NZ_VDUZ01000002.1"/>
</dbReference>
<organism evidence="2 3">
    <name type="scientific">Vineibacter terrae</name>
    <dbReference type="NCBI Taxonomy" id="2586908"/>
    <lineage>
        <taxon>Bacteria</taxon>
        <taxon>Pseudomonadati</taxon>
        <taxon>Pseudomonadota</taxon>
        <taxon>Alphaproteobacteria</taxon>
        <taxon>Hyphomicrobiales</taxon>
        <taxon>Vineibacter</taxon>
    </lineage>
</organism>
<dbReference type="SUPFAM" id="SSF49899">
    <property type="entry name" value="Concanavalin A-like lectins/glucanases"/>
    <property type="match status" value="1"/>
</dbReference>
<dbReference type="InterPro" id="IPR046540">
    <property type="entry name" value="DMFA2_C"/>
</dbReference>
<evidence type="ECO:0000313" key="2">
    <source>
        <dbReference type="EMBL" id="TXL81820.1"/>
    </source>
</evidence>
<feature type="domain" description="N,N-dimethylformamidase beta subunit-like C-terminal" evidence="1">
    <location>
        <begin position="287"/>
        <end position="716"/>
    </location>
</feature>
<dbReference type="Gene3D" id="3.40.50.880">
    <property type="match status" value="1"/>
</dbReference>
<reference evidence="2 3" key="1">
    <citation type="submission" date="2019-06" db="EMBL/GenBank/DDBJ databases">
        <title>New taxonomy in bacterial strain CC-CFT640, isolated from vineyard.</title>
        <authorList>
            <person name="Lin S.-Y."/>
            <person name="Tsai C.-F."/>
            <person name="Young C.-C."/>
        </authorList>
    </citation>
    <scope>NUCLEOTIDE SEQUENCE [LARGE SCALE GENOMIC DNA]</scope>
    <source>
        <strain evidence="2 3">CC-CFT640</strain>
    </source>
</reference>
<dbReference type="SUPFAM" id="SSF52317">
    <property type="entry name" value="Class I glutamine amidotransferase-like"/>
    <property type="match status" value="1"/>
</dbReference>
<keyword evidence="3" id="KW-1185">Reference proteome</keyword>
<protein>
    <submittedName>
        <fullName evidence="2">N,N-dimethylformamidase large subunit</fullName>
    </submittedName>
</protein>
<dbReference type="InterPro" id="IPR029062">
    <property type="entry name" value="Class_I_gatase-like"/>
</dbReference>
<dbReference type="CDD" id="cd03143">
    <property type="entry name" value="A4_beta-galactosidase_middle_domain"/>
    <property type="match status" value="1"/>
</dbReference>